<proteinExistence type="predicted"/>
<reference evidence="1 2" key="1">
    <citation type="submission" date="2018-07" db="EMBL/GenBank/DDBJ databases">
        <title>Genome analysis of Larkinella rosea.</title>
        <authorList>
            <person name="Zhou Z."/>
            <person name="Wang G."/>
        </authorList>
    </citation>
    <scope>NUCLEOTIDE SEQUENCE [LARGE SCALE GENOMIC DNA]</scope>
    <source>
        <strain evidence="2">zzj9</strain>
    </source>
</reference>
<dbReference type="PROSITE" id="PS51257">
    <property type="entry name" value="PROKAR_LIPOPROTEIN"/>
    <property type="match status" value="1"/>
</dbReference>
<dbReference type="OrthoDB" id="954269at2"/>
<gene>
    <name evidence="1" type="ORF">DUE52_28875</name>
</gene>
<dbReference type="EMBL" id="QOWE01000032">
    <property type="protein sequence ID" value="RCR66000.1"/>
    <property type="molecule type" value="Genomic_DNA"/>
</dbReference>
<organism evidence="1 2">
    <name type="scientific">Larkinella punicea</name>
    <dbReference type="NCBI Taxonomy" id="2315727"/>
    <lineage>
        <taxon>Bacteria</taxon>
        <taxon>Pseudomonadati</taxon>
        <taxon>Bacteroidota</taxon>
        <taxon>Cytophagia</taxon>
        <taxon>Cytophagales</taxon>
        <taxon>Spirosomataceae</taxon>
        <taxon>Larkinella</taxon>
    </lineage>
</organism>
<name>A0A368JE94_9BACT</name>
<keyword evidence="2" id="KW-1185">Reference proteome</keyword>
<dbReference type="RefSeq" id="WP_114409571.1">
    <property type="nucleotide sequence ID" value="NZ_QOWE01000032.1"/>
</dbReference>
<evidence type="ECO:0008006" key="3">
    <source>
        <dbReference type="Google" id="ProtNLM"/>
    </source>
</evidence>
<dbReference type="Proteomes" id="UP000253383">
    <property type="component" value="Unassembled WGS sequence"/>
</dbReference>
<sequence length="152" mass="16862">MRLIVVFFILVVGISSCKKSDSEADNVDPREQYYGTYDIDYSSKTIIGSIDFNEDSGKGVLTFSKGDASNELKMTTEFPGFSTATDVVKLDGTKFTVNRTRDQMTLGNKQYDAEFLGSGLFEGKLVTVTSVTTLNQNGTVAKWTRSYKGMRR</sequence>
<evidence type="ECO:0000313" key="2">
    <source>
        <dbReference type="Proteomes" id="UP000253383"/>
    </source>
</evidence>
<dbReference type="AlphaFoldDB" id="A0A368JE94"/>
<accession>A0A368JE94</accession>
<comment type="caution">
    <text evidence="1">The sequence shown here is derived from an EMBL/GenBank/DDBJ whole genome shotgun (WGS) entry which is preliminary data.</text>
</comment>
<evidence type="ECO:0000313" key="1">
    <source>
        <dbReference type="EMBL" id="RCR66000.1"/>
    </source>
</evidence>
<protein>
    <recommendedName>
        <fullName evidence="3">Lipocalin-like domain-containing protein</fullName>
    </recommendedName>
</protein>